<dbReference type="Pfam" id="PF17820">
    <property type="entry name" value="PDZ_6"/>
    <property type="match status" value="1"/>
</dbReference>
<dbReference type="PROSITE" id="PS50106">
    <property type="entry name" value="PDZ"/>
    <property type="match status" value="1"/>
</dbReference>
<dbReference type="InterPro" id="IPR001478">
    <property type="entry name" value="PDZ"/>
</dbReference>
<evidence type="ECO:0000313" key="2">
    <source>
        <dbReference type="EMBL" id="MYN42625.1"/>
    </source>
</evidence>
<organism evidence="2 3">
    <name type="scientific">Duganella margarita</name>
    <dbReference type="NCBI Taxonomy" id="2692170"/>
    <lineage>
        <taxon>Bacteria</taxon>
        <taxon>Pseudomonadati</taxon>
        <taxon>Pseudomonadota</taxon>
        <taxon>Betaproteobacteria</taxon>
        <taxon>Burkholderiales</taxon>
        <taxon>Oxalobacteraceae</taxon>
        <taxon>Telluria group</taxon>
        <taxon>Duganella</taxon>
    </lineage>
</organism>
<proteinExistence type="predicted"/>
<protein>
    <submittedName>
        <fullName evidence="2">Peptidase S41</fullName>
    </submittedName>
</protein>
<dbReference type="SUPFAM" id="SSF52096">
    <property type="entry name" value="ClpP/crotonase"/>
    <property type="match status" value="1"/>
</dbReference>
<evidence type="ECO:0000313" key="3">
    <source>
        <dbReference type="Proteomes" id="UP000466332"/>
    </source>
</evidence>
<comment type="caution">
    <text evidence="2">The sequence shown here is derived from an EMBL/GenBank/DDBJ whole genome shotgun (WGS) entry which is preliminary data.</text>
</comment>
<dbReference type="Pfam" id="PF03572">
    <property type="entry name" value="Peptidase_S41"/>
    <property type="match status" value="1"/>
</dbReference>
<dbReference type="InterPro" id="IPR005151">
    <property type="entry name" value="Tail-specific_protease"/>
</dbReference>
<name>A0ABW9WQM7_9BURK</name>
<dbReference type="SUPFAM" id="SSF50156">
    <property type="entry name" value="PDZ domain-like"/>
    <property type="match status" value="1"/>
</dbReference>
<feature type="domain" description="PDZ" evidence="1">
    <location>
        <begin position="56"/>
        <end position="112"/>
    </location>
</feature>
<keyword evidence="3" id="KW-1185">Reference proteome</keyword>
<dbReference type="InterPro" id="IPR041489">
    <property type="entry name" value="PDZ_6"/>
</dbReference>
<evidence type="ECO:0000259" key="1">
    <source>
        <dbReference type="PROSITE" id="PS50106"/>
    </source>
</evidence>
<dbReference type="PANTHER" id="PTHR32060:SF30">
    <property type="entry name" value="CARBOXY-TERMINAL PROCESSING PROTEASE CTPA"/>
    <property type="match status" value="1"/>
</dbReference>
<sequence>MYLWYKELPKLNMADYKTTVDYFAALKTSAITPSGRAKDRFHFTYPTDVWQAMSLGGVELGYGITWSHTASGVLPRVWAVAMVEPGSPAALAGLHRGDTLLSVNGVDMQDITVQGVAAINAGLSPAKAGDSYPFVLSRGGASLPVTLTAANVVAAPVQNDRVLASASGTVGYLQFHDHNAVAESQLADAFTRFKSAGVSDLMLDMRYNGGGYVVLAAELAYMIAGPDATKGKIFEQVHRNDKQKVAKPQLFAATAAGLSSTLMKAGTVLPYLGLKRVTILTTPGTCSASESVINGLRGVDIEVTLIGGETCGKPYVFTPVPNCGTTYFAIEAQGANNKGFGDYADGFAPTCKVDDDLAHEMGDTSEGMLAAALSYRATGVCPATPMRNRSLKINPLQVERPQGKQIAIRLR</sequence>
<dbReference type="Gene3D" id="3.30.750.170">
    <property type="match status" value="1"/>
</dbReference>
<dbReference type="EMBL" id="WWCS01000023">
    <property type="protein sequence ID" value="MYN42625.1"/>
    <property type="molecule type" value="Genomic_DNA"/>
</dbReference>
<dbReference type="InterPro" id="IPR036034">
    <property type="entry name" value="PDZ_sf"/>
</dbReference>
<dbReference type="Gene3D" id="2.30.42.10">
    <property type="match status" value="1"/>
</dbReference>
<gene>
    <name evidence="2" type="ORF">GTP55_25105</name>
</gene>
<dbReference type="SMART" id="SM00228">
    <property type="entry name" value="PDZ"/>
    <property type="match status" value="1"/>
</dbReference>
<reference evidence="2 3" key="1">
    <citation type="submission" date="2019-12" db="EMBL/GenBank/DDBJ databases">
        <title>Novel species isolated from a subtropical stream in China.</title>
        <authorList>
            <person name="Lu H."/>
        </authorList>
    </citation>
    <scope>NUCLEOTIDE SEQUENCE [LARGE SCALE GENOMIC DNA]</scope>
    <source>
        <strain evidence="2 3">FT109W</strain>
    </source>
</reference>
<accession>A0ABW9WQM7</accession>
<dbReference type="Gene3D" id="3.90.226.10">
    <property type="entry name" value="2-enoyl-CoA Hydratase, Chain A, domain 1"/>
    <property type="match status" value="1"/>
</dbReference>
<dbReference type="Proteomes" id="UP000466332">
    <property type="component" value="Unassembled WGS sequence"/>
</dbReference>
<dbReference type="PANTHER" id="PTHR32060">
    <property type="entry name" value="TAIL-SPECIFIC PROTEASE"/>
    <property type="match status" value="1"/>
</dbReference>
<dbReference type="InterPro" id="IPR029045">
    <property type="entry name" value="ClpP/crotonase-like_dom_sf"/>
</dbReference>